<gene>
    <name evidence="1" type="ORF">M4L89_01175</name>
</gene>
<sequence>MTKVNIQLFDQDKQGNLHETDQSKAVEIKAIRPGQLGAIAKVVNGIQKDLQDNKEFQDTVIKLFGQYTEGFDIEDLIRSEDFNIFDVLSAFGFLVEKVPERTIELTSVASGIDSAYLEVQDMDTFFEVIEAIVEVNDIEKIVKRVKSLMDKVGKAVNFNKGTKQTTSKKQ</sequence>
<evidence type="ECO:0000313" key="2">
    <source>
        <dbReference type="Proteomes" id="UP001152422"/>
    </source>
</evidence>
<dbReference type="AlphaFoldDB" id="A0A9X4L6T2"/>
<dbReference type="RefSeq" id="WP_277582756.1">
    <property type="nucleotide sequence ID" value="NZ_JAMBPY010000001.1"/>
</dbReference>
<comment type="caution">
    <text evidence="1">The sequence shown here is derived from an EMBL/GenBank/DDBJ whole genome shotgun (WGS) entry which is preliminary data.</text>
</comment>
<organism evidence="1 2">
    <name type="scientific">Staphylococcus equorum</name>
    <dbReference type="NCBI Taxonomy" id="246432"/>
    <lineage>
        <taxon>Bacteria</taxon>
        <taxon>Bacillati</taxon>
        <taxon>Bacillota</taxon>
        <taxon>Bacilli</taxon>
        <taxon>Bacillales</taxon>
        <taxon>Staphylococcaceae</taxon>
        <taxon>Staphylococcus</taxon>
    </lineage>
</organism>
<evidence type="ECO:0000313" key="1">
    <source>
        <dbReference type="EMBL" id="MDG0844854.1"/>
    </source>
</evidence>
<proteinExistence type="predicted"/>
<dbReference type="EMBL" id="JAMBQA010000001">
    <property type="protein sequence ID" value="MDG0844854.1"/>
    <property type="molecule type" value="Genomic_DNA"/>
</dbReference>
<accession>A0A9X4L6T2</accession>
<dbReference type="Proteomes" id="UP001152422">
    <property type="component" value="Unassembled WGS sequence"/>
</dbReference>
<reference evidence="1" key="1">
    <citation type="submission" date="2022-05" db="EMBL/GenBank/DDBJ databases">
        <title>Comparative genomics of Staphylococcus equorum isolates.</title>
        <authorList>
            <person name="Luelf R.H."/>
        </authorList>
    </citation>
    <scope>NUCLEOTIDE SEQUENCE</scope>
    <source>
        <strain evidence="1">TMW 2.2497</strain>
    </source>
</reference>
<protein>
    <submittedName>
        <fullName evidence="1">Uncharacterized protein</fullName>
    </submittedName>
</protein>
<name>A0A9X4L6T2_9STAP</name>
<keyword evidence="2" id="KW-1185">Reference proteome</keyword>